<dbReference type="Pfam" id="PF02720">
    <property type="entry name" value="DUF222"/>
    <property type="match status" value="1"/>
</dbReference>
<organism evidence="3 4">
    <name type="scientific">Mycobacterium deserti</name>
    <dbReference type="NCBI Taxonomy" id="2978347"/>
    <lineage>
        <taxon>Bacteria</taxon>
        <taxon>Bacillati</taxon>
        <taxon>Actinomycetota</taxon>
        <taxon>Actinomycetes</taxon>
        <taxon>Mycobacteriales</taxon>
        <taxon>Mycobacteriaceae</taxon>
        <taxon>Mycobacterium</taxon>
    </lineage>
</organism>
<feature type="compositionally biased region" description="Pro residues" evidence="1">
    <location>
        <begin position="468"/>
        <end position="480"/>
    </location>
</feature>
<sequence length="480" mass="52623">MFETSDSELITFMGEEAREEAAAVGRRLALVGELYARRHPELEVLDLHCADAVAAVAAEISPVHNISHARAVSQIHTAITLRHRLPRVAQELRSGVIDYRMVATIIARTENVDDVVIGELDEAIAQHAMKWMKLSTPKLRDRIDQWVTKFDPAGVRVTPQVEQSRYLEVEPTQVGMAGVSGNIRAEDGAALTQRLDALAATVCEKDPRTTSQRRADACGPLGRGEATLACRCGSDDCPAAAERAASATAIIHVLAEQSTLDGSSDNPGYLPGFGILPAESVRALATTATLTPVALPAPDAATEPGYRPSAGLADFVRWRDLTCRWPGCDRPVMKSDIDHTRAWPYGPTHPSNTKCYCRIHHLVKTFCPGFDDYQLPNGDLVLSTPSGHSYRREPHGATLFPALCRNTGTLDLPDPPPPSGTDRCAMSPKRRQTREQDRRDRITTERQQRAQIIAEAQRERADLKRNTDPPPPQNNDPPPF</sequence>
<evidence type="ECO:0000259" key="2">
    <source>
        <dbReference type="Pfam" id="PF02720"/>
    </source>
</evidence>
<feature type="compositionally biased region" description="Basic and acidic residues" evidence="1">
    <location>
        <begin position="456"/>
        <end position="467"/>
    </location>
</feature>
<evidence type="ECO:0000256" key="1">
    <source>
        <dbReference type="SAM" id="MobiDB-lite"/>
    </source>
</evidence>
<dbReference type="InterPro" id="IPR003870">
    <property type="entry name" value="DUF222"/>
</dbReference>
<dbReference type="CDD" id="cd00085">
    <property type="entry name" value="HNHc"/>
    <property type="match status" value="1"/>
</dbReference>
<accession>A0ABT2MDA8</accession>
<feature type="domain" description="DUF222" evidence="2">
    <location>
        <begin position="16"/>
        <end position="320"/>
    </location>
</feature>
<dbReference type="RefSeq" id="WP_260994309.1">
    <property type="nucleotide sequence ID" value="NZ_JAODWD010000004.1"/>
</dbReference>
<keyword evidence="3" id="KW-0255">Endonuclease</keyword>
<feature type="region of interest" description="Disordered" evidence="1">
    <location>
        <begin position="407"/>
        <end position="480"/>
    </location>
</feature>
<keyword evidence="3" id="KW-0378">Hydrolase</keyword>
<comment type="caution">
    <text evidence="3">The sequence shown here is derived from an EMBL/GenBank/DDBJ whole genome shotgun (WGS) entry which is preliminary data.</text>
</comment>
<evidence type="ECO:0000313" key="3">
    <source>
        <dbReference type="EMBL" id="MCT7660253.1"/>
    </source>
</evidence>
<keyword evidence="3" id="KW-0540">Nuclease</keyword>
<proteinExistence type="predicted"/>
<dbReference type="GO" id="GO:0004519">
    <property type="term" value="F:endonuclease activity"/>
    <property type="evidence" value="ECO:0007669"/>
    <property type="project" value="UniProtKB-KW"/>
</dbReference>
<dbReference type="InterPro" id="IPR003615">
    <property type="entry name" value="HNH_nuc"/>
</dbReference>
<reference evidence="4" key="1">
    <citation type="submission" date="2023-07" db="EMBL/GenBank/DDBJ databases">
        <authorList>
            <person name="Deng Y."/>
            <person name="Zhang Y.-Q."/>
        </authorList>
    </citation>
    <scope>NUCLEOTIDE SEQUENCE [LARGE SCALE GENOMIC DNA]</scope>
    <source>
        <strain evidence="4">CPCC 205710</strain>
    </source>
</reference>
<protein>
    <submittedName>
        <fullName evidence="3">HNH endonuclease</fullName>
    </submittedName>
</protein>
<feature type="compositionally biased region" description="Basic and acidic residues" evidence="1">
    <location>
        <begin position="433"/>
        <end position="448"/>
    </location>
</feature>
<name>A0ABT2MDA8_9MYCO</name>
<gene>
    <name evidence="3" type="ORF">N4S67_17710</name>
</gene>
<evidence type="ECO:0000313" key="4">
    <source>
        <dbReference type="Proteomes" id="UP001206639"/>
    </source>
</evidence>
<dbReference type="Proteomes" id="UP001206639">
    <property type="component" value="Unassembled WGS sequence"/>
</dbReference>
<keyword evidence="4" id="KW-1185">Reference proteome</keyword>
<dbReference type="EMBL" id="JAODWD010000004">
    <property type="protein sequence ID" value="MCT7660253.1"/>
    <property type="molecule type" value="Genomic_DNA"/>
</dbReference>